<dbReference type="Proteomes" id="UP000005237">
    <property type="component" value="Unassembled WGS sequence"/>
</dbReference>
<dbReference type="AlphaFoldDB" id="A0A8R1IBL9"/>
<evidence type="ECO:0000313" key="2">
    <source>
        <dbReference type="Proteomes" id="UP000005237"/>
    </source>
</evidence>
<dbReference type="EnsemblMetazoa" id="CJA32717.1">
    <property type="protein sequence ID" value="CJA32717.1"/>
    <property type="gene ID" value="WBGene00208564"/>
</dbReference>
<accession>A0A8R1IBL9</accession>
<reference evidence="1" key="2">
    <citation type="submission" date="2022-06" db="UniProtKB">
        <authorList>
            <consortium name="EnsemblMetazoa"/>
        </authorList>
    </citation>
    <scope>IDENTIFICATION</scope>
    <source>
        <strain evidence="1">DF5081</strain>
    </source>
</reference>
<proteinExistence type="predicted"/>
<name>A0A8R1IBL9_CAEJA</name>
<protein>
    <submittedName>
        <fullName evidence="1">Uncharacterized protein</fullName>
    </submittedName>
</protein>
<organism evidence="1 2">
    <name type="scientific">Caenorhabditis japonica</name>
    <dbReference type="NCBI Taxonomy" id="281687"/>
    <lineage>
        <taxon>Eukaryota</taxon>
        <taxon>Metazoa</taxon>
        <taxon>Ecdysozoa</taxon>
        <taxon>Nematoda</taxon>
        <taxon>Chromadorea</taxon>
        <taxon>Rhabditida</taxon>
        <taxon>Rhabditina</taxon>
        <taxon>Rhabditomorpha</taxon>
        <taxon>Rhabditoidea</taxon>
        <taxon>Rhabditidae</taxon>
        <taxon>Peloderinae</taxon>
        <taxon>Caenorhabditis</taxon>
    </lineage>
</organism>
<keyword evidence="2" id="KW-1185">Reference proteome</keyword>
<sequence length="157" mass="17918">MLDGIQVRRLTGPVQKIYTATLKPILDMSRSVFGVIVLLENECPTDFCTCPCSHCIFQDVFIHEVIHNPTTRQIGPIEVSEKQPHIIHDPPSCFTVGHWYLGSKRDLIGRLTHLETISFEQIELRFIAPDMIRPLTTSPIHMCFRSCNSRFTILLAD</sequence>
<reference evidence="2" key="1">
    <citation type="submission" date="2010-08" db="EMBL/GenBank/DDBJ databases">
        <authorList>
            <consortium name="Caenorhabditis japonica Sequencing Consortium"/>
            <person name="Wilson R.K."/>
        </authorList>
    </citation>
    <scope>NUCLEOTIDE SEQUENCE [LARGE SCALE GENOMIC DNA]</scope>
    <source>
        <strain evidence="2">DF5081</strain>
    </source>
</reference>
<evidence type="ECO:0000313" key="1">
    <source>
        <dbReference type="EnsemblMetazoa" id="CJA32717.1"/>
    </source>
</evidence>